<reference evidence="2" key="2">
    <citation type="journal article" date="2024" name="Plant">
        <title>Genomic evolution and insights into agronomic trait innovations of Sesamum species.</title>
        <authorList>
            <person name="Miao H."/>
            <person name="Wang L."/>
            <person name="Qu L."/>
            <person name="Liu H."/>
            <person name="Sun Y."/>
            <person name="Le M."/>
            <person name="Wang Q."/>
            <person name="Wei S."/>
            <person name="Zheng Y."/>
            <person name="Lin W."/>
            <person name="Duan Y."/>
            <person name="Cao H."/>
            <person name="Xiong S."/>
            <person name="Wang X."/>
            <person name="Wei L."/>
            <person name="Li C."/>
            <person name="Ma Q."/>
            <person name="Ju M."/>
            <person name="Zhao R."/>
            <person name="Li G."/>
            <person name="Mu C."/>
            <person name="Tian Q."/>
            <person name="Mei H."/>
            <person name="Zhang T."/>
            <person name="Gao T."/>
            <person name="Zhang H."/>
        </authorList>
    </citation>
    <scope>NUCLEOTIDE SEQUENCE</scope>
    <source>
        <strain evidence="2">3651</strain>
    </source>
</reference>
<name>A0AAE1YW56_9LAMI</name>
<sequence>MFLLGLVSAYPRWNYWWDPNLGLLKRAWKLTEDEESGMVLLGGLWHAGSGSPELCLVERLLSNRLHRFEALRTSIRNMILPGQSLGNVRREMRQLNKHLGELQTGPLTEVSKGTIGCFKDMLDSLAAPKEVLRQQRAKAQLANGDRDFEFFHARANELGSRRRLRKSKTLRSRGEGRGQDLRGGQEVFQ</sequence>
<evidence type="ECO:0000313" key="2">
    <source>
        <dbReference type="EMBL" id="KAK4437379.1"/>
    </source>
</evidence>
<feature type="region of interest" description="Disordered" evidence="1">
    <location>
        <begin position="161"/>
        <end position="189"/>
    </location>
</feature>
<gene>
    <name evidence="2" type="ORF">Salat_0071800</name>
</gene>
<proteinExistence type="predicted"/>
<accession>A0AAE1YW56</accession>
<protein>
    <submittedName>
        <fullName evidence="2">Uncharacterized protein</fullName>
    </submittedName>
</protein>
<reference evidence="2" key="1">
    <citation type="submission" date="2020-06" db="EMBL/GenBank/DDBJ databases">
        <authorList>
            <person name="Li T."/>
            <person name="Hu X."/>
            <person name="Zhang T."/>
            <person name="Song X."/>
            <person name="Zhang H."/>
            <person name="Dai N."/>
            <person name="Sheng W."/>
            <person name="Hou X."/>
            <person name="Wei L."/>
        </authorList>
    </citation>
    <scope>NUCLEOTIDE SEQUENCE</scope>
    <source>
        <strain evidence="2">3651</strain>
        <tissue evidence="2">Leaf</tissue>
    </source>
</reference>
<evidence type="ECO:0000313" key="3">
    <source>
        <dbReference type="Proteomes" id="UP001293254"/>
    </source>
</evidence>
<dbReference type="AlphaFoldDB" id="A0AAE1YW56"/>
<comment type="caution">
    <text evidence="2">The sequence shown here is derived from an EMBL/GenBank/DDBJ whole genome shotgun (WGS) entry which is preliminary data.</text>
</comment>
<feature type="compositionally biased region" description="Basic residues" evidence="1">
    <location>
        <begin position="161"/>
        <end position="171"/>
    </location>
</feature>
<evidence type="ECO:0000256" key="1">
    <source>
        <dbReference type="SAM" id="MobiDB-lite"/>
    </source>
</evidence>
<keyword evidence="3" id="KW-1185">Reference proteome</keyword>
<organism evidence="2 3">
    <name type="scientific">Sesamum alatum</name>
    <dbReference type="NCBI Taxonomy" id="300844"/>
    <lineage>
        <taxon>Eukaryota</taxon>
        <taxon>Viridiplantae</taxon>
        <taxon>Streptophyta</taxon>
        <taxon>Embryophyta</taxon>
        <taxon>Tracheophyta</taxon>
        <taxon>Spermatophyta</taxon>
        <taxon>Magnoliopsida</taxon>
        <taxon>eudicotyledons</taxon>
        <taxon>Gunneridae</taxon>
        <taxon>Pentapetalae</taxon>
        <taxon>asterids</taxon>
        <taxon>lamiids</taxon>
        <taxon>Lamiales</taxon>
        <taxon>Pedaliaceae</taxon>
        <taxon>Sesamum</taxon>
    </lineage>
</organism>
<dbReference type="EMBL" id="JACGWO010000001">
    <property type="protein sequence ID" value="KAK4437379.1"/>
    <property type="molecule type" value="Genomic_DNA"/>
</dbReference>
<dbReference type="Proteomes" id="UP001293254">
    <property type="component" value="Unassembled WGS sequence"/>
</dbReference>